<feature type="binding site" evidence="8">
    <location>
        <position position="5"/>
    </location>
    <ligand>
        <name>Mg(2+)</name>
        <dbReference type="ChEBI" id="CHEBI:18420"/>
    </ligand>
</feature>
<evidence type="ECO:0000256" key="2">
    <source>
        <dbReference type="ARBA" id="ARBA00022649"/>
    </source>
</evidence>
<dbReference type="GO" id="GO:0004540">
    <property type="term" value="F:RNA nuclease activity"/>
    <property type="evidence" value="ECO:0007669"/>
    <property type="project" value="InterPro"/>
</dbReference>
<gene>
    <name evidence="8" type="primary">vapC</name>
    <name evidence="10" type="ORF">GAH_00425</name>
</gene>
<dbReference type="InterPro" id="IPR002716">
    <property type="entry name" value="PIN_dom"/>
</dbReference>
<evidence type="ECO:0000256" key="4">
    <source>
        <dbReference type="ARBA" id="ARBA00022723"/>
    </source>
</evidence>
<dbReference type="AlphaFoldDB" id="A0A0F7IH49"/>
<dbReference type="FunCoup" id="A0A0F7IH49">
    <property type="interactions" value="1"/>
</dbReference>
<feature type="domain" description="PIN" evidence="9">
    <location>
        <begin position="2"/>
        <end position="121"/>
    </location>
</feature>
<dbReference type="OrthoDB" id="11616at2157"/>
<dbReference type="EC" id="3.1.-.-" evidence="8"/>
<comment type="function">
    <text evidence="8">Toxic component of a toxin-antitoxin (TA) system. An RNase.</text>
</comment>
<dbReference type="HOGENOM" id="CLU_118482_3_4_2"/>
<keyword evidence="6 8" id="KW-0460">Magnesium</keyword>
<dbReference type="PANTHER" id="PTHR33653">
    <property type="entry name" value="RIBONUCLEASE VAPC2"/>
    <property type="match status" value="1"/>
</dbReference>
<protein>
    <recommendedName>
        <fullName evidence="8">Ribonuclease VapC</fullName>
        <shortName evidence="8">RNase VapC</shortName>
        <ecNumber evidence="8">3.1.-.-</ecNumber>
    </recommendedName>
    <alternativeName>
        <fullName evidence="8">Putative toxin VapC</fullName>
    </alternativeName>
</protein>
<dbReference type="Proteomes" id="UP000034723">
    <property type="component" value="Chromosome"/>
</dbReference>
<dbReference type="GO" id="GO:0016787">
    <property type="term" value="F:hydrolase activity"/>
    <property type="evidence" value="ECO:0007669"/>
    <property type="project" value="UniProtKB-KW"/>
</dbReference>
<comment type="cofactor">
    <cofactor evidence="1 8">
        <name>Mg(2+)</name>
        <dbReference type="ChEBI" id="CHEBI:18420"/>
    </cofactor>
</comment>
<dbReference type="GeneID" id="24803009"/>
<dbReference type="InterPro" id="IPR029060">
    <property type="entry name" value="PIN-like_dom_sf"/>
</dbReference>
<dbReference type="SUPFAM" id="SSF88723">
    <property type="entry name" value="PIN domain-like"/>
    <property type="match status" value="1"/>
</dbReference>
<evidence type="ECO:0000256" key="6">
    <source>
        <dbReference type="ARBA" id="ARBA00022842"/>
    </source>
</evidence>
<keyword evidence="2 8" id="KW-1277">Toxin-antitoxin system</keyword>
<dbReference type="Gene3D" id="3.40.50.1010">
    <property type="entry name" value="5'-nuclease"/>
    <property type="match status" value="1"/>
</dbReference>
<dbReference type="HAMAP" id="MF_00265">
    <property type="entry name" value="VapC_Nob1"/>
    <property type="match status" value="1"/>
</dbReference>
<dbReference type="RefSeq" id="WP_048094469.1">
    <property type="nucleotide sequence ID" value="NZ_CP011267.1"/>
</dbReference>
<reference evidence="10 11" key="1">
    <citation type="submission" date="2015-04" db="EMBL/GenBank/DDBJ databases">
        <title>The complete genome sequence of the hyperthermophilic, obligate iron-reducing archaeon Geoglobus ahangari strain 234T.</title>
        <authorList>
            <person name="Manzella M.P."/>
            <person name="Holmes D.E."/>
            <person name="Rocheleau J.M."/>
            <person name="Chung A."/>
            <person name="Reguera G."/>
            <person name="Kashefi K."/>
        </authorList>
    </citation>
    <scope>NUCLEOTIDE SEQUENCE [LARGE SCALE GENOMIC DNA]</scope>
    <source>
        <strain evidence="10 11">234</strain>
    </source>
</reference>
<dbReference type="STRING" id="113653.GAH_00425"/>
<evidence type="ECO:0000259" key="9">
    <source>
        <dbReference type="Pfam" id="PF01850"/>
    </source>
</evidence>
<dbReference type="CDD" id="cd09881">
    <property type="entry name" value="PIN_VapC4-5_FitB-like"/>
    <property type="match status" value="1"/>
</dbReference>
<dbReference type="GO" id="GO:0090729">
    <property type="term" value="F:toxin activity"/>
    <property type="evidence" value="ECO:0007669"/>
    <property type="project" value="UniProtKB-KW"/>
</dbReference>
<name>A0A0F7IH49_9EURY</name>
<dbReference type="InParanoid" id="A0A0F7IH49"/>
<organism evidence="10 11">
    <name type="scientific">Geoglobus ahangari</name>
    <dbReference type="NCBI Taxonomy" id="113653"/>
    <lineage>
        <taxon>Archaea</taxon>
        <taxon>Methanobacteriati</taxon>
        <taxon>Methanobacteriota</taxon>
        <taxon>Archaeoglobi</taxon>
        <taxon>Archaeoglobales</taxon>
        <taxon>Archaeoglobaceae</taxon>
        <taxon>Geoglobus</taxon>
    </lineage>
</organism>
<dbReference type="PANTHER" id="PTHR33653:SF1">
    <property type="entry name" value="RIBONUCLEASE VAPC2"/>
    <property type="match status" value="1"/>
</dbReference>
<dbReference type="KEGG" id="gah:GAH_00425"/>
<evidence type="ECO:0000256" key="8">
    <source>
        <dbReference type="HAMAP-Rule" id="MF_00265"/>
    </source>
</evidence>
<dbReference type="EMBL" id="CP011267">
    <property type="protein sequence ID" value="AKG92223.1"/>
    <property type="molecule type" value="Genomic_DNA"/>
</dbReference>
<dbReference type="InterPro" id="IPR050556">
    <property type="entry name" value="Type_II_TA_system_RNase"/>
</dbReference>
<evidence type="ECO:0000313" key="11">
    <source>
        <dbReference type="Proteomes" id="UP000034723"/>
    </source>
</evidence>
<accession>A0A0F7IH49</accession>
<sequence length="128" mass="14328">MICLDTNILVDILREDVSSSDIESKIEGEEICITSISLFEIWHGIFLSGKRKKEIKVIEALEKSVEVLSFDSKAARLSAEIYTESKKKGFEIPPLDALIAGTAKRHGARLLTRDKHFTKIEGLEVVIL</sequence>
<keyword evidence="3 8" id="KW-0540">Nuclease</keyword>
<evidence type="ECO:0000256" key="5">
    <source>
        <dbReference type="ARBA" id="ARBA00022801"/>
    </source>
</evidence>
<evidence type="ECO:0000256" key="1">
    <source>
        <dbReference type="ARBA" id="ARBA00001946"/>
    </source>
</evidence>
<dbReference type="GO" id="GO:0000287">
    <property type="term" value="F:magnesium ion binding"/>
    <property type="evidence" value="ECO:0007669"/>
    <property type="project" value="UniProtKB-UniRule"/>
</dbReference>
<evidence type="ECO:0000313" key="10">
    <source>
        <dbReference type="EMBL" id="AKG92223.1"/>
    </source>
</evidence>
<keyword evidence="11" id="KW-1185">Reference proteome</keyword>
<dbReference type="Pfam" id="PF01850">
    <property type="entry name" value="PIN"/>
    <property type="match status" value="1"/>
</dbReference>
<comment type="similarity">
    <text evidence="7 8">Belongs to the PINc/VapC protein family.</text>
</comment>
<dbReference type="InterPro" id="IPR022907">
    <property type="entry name" value="VapC_family"/>
</dbReference>
<keyword evidence="8" id="KW-0800">Toxin</keyword>
<evidence type="ECO:0000256" key="3">
    <source>
        <dbReference type="ARBA" id="ARBA00022722"/>
    </source>
</evidence>
<evidence type="ECO:0000256" key="7">
    <source>
        <dbReference type="ARBA" id="ARBA00038093"/>
    </source>
</evidence>
<keyword evidence="4 8" id="KW-0479">Metal-binding</keyword>
<proteinExistence type="inferred from homology"/>
<feature type="binding site" evidence="8">
    <location>
        <position position="96"/>
    </location>
    <ligand>
        <name>Mg(2+)</name>
        <dbReference type="ChEBI" id="CHEBI:18420"/>
    </ligand>
</feature>
<keyword evidence="5 8" id="KW-0378">Hydrolase</keyword>